<dbReference type="GO" id="GO:0005524">
    <property type="term" value="F:ATP binding"/>
    <property type="evidence" value="ECO:0007669"/>
    <property type="project" value="UniProtKB-UniRule"/>
</dbReference>
<evidence type="ECO:0000259" key="10">
    <source>
        <dbReference type="PROSITE" id="PS50011"/>
    </source>
</evidence>
<gene>
    <name evidence="11" type="ORF">JX265_001318</name>
</gene>
<feature type="binding site" evidence="9">
    <location>
        <position position="78"/>
    </location>
    <ligand>
        <name>ATP</name>
        <dbReference type="ChEBI" id="CHEBI:30616"/>
    </ligand>
</feature>
<sequence>MQQPMEGRDPDSRCAQYMPVENVESIEKYEAGGYHPVQIGDRLGPDGQYYVVHKLGFGGHSTVWLARDERNSRYVAIKIALSTDSVNPVERHTLERIQESTPACSAARDHLPTVLAAFTQSGPNGTHECLAINPGMCSLSASKSASDGVWLFDLDVARSLTAQLIRTVAFLHSQGVVHGDLHPGNVLLQPQDLSSLSVEDLYAEYGSPIREAVVRLDQAPLSKHVPPYVVLPVWLGKPCEDITVQHADALITDFGEAWQPLACSRLTLNTPCVFRPPEAMFAEAERRPIGFAADIWTLGCTIYSIFAQRDLFEGFSPDEDDILAENISALGKPPGDWWEAWGARKQFFNESGEWAVKSPRICDGESRSLATRVGYIQEDRRGNVATEEMADLYDLLESMIRWRPEERISADQLVAGKWMRKWGS</sequence>
<evidence type="ECO:0000256" key="4">
    <source>
        <dbReference type="ARBA" id="ARBA00022741"/>
    </source>
</evidence>
<proteinExistence type="predicted"/>
<keyword evidence="12" id="KW-1185">Reference proteome</keyword>
<dbReference type="GO" id="GO:0005737">
    <property type="term" value="C:cytoplasm"/>
    <property type="evidence" value="ECO:0007669"/>
    <property type="project" value="TreeGrafter"/>
</dbReference>
<dbReference type="Gene3D" id="1.10.510.10">
    <property type="entry name" value="Transferase(Phosphotransferase) domain 1"/>
    <property type="match status" value="1"/>
</dbReference>
<evidence type="ECO:0000313" key="12">
    <source>
        <dbReference type="Proteomes" id="UP000829685"/>
    </source>
</evidence>
<dbReference type="PROSITE" id="PS00107">
    <property type="entry name" value="PROTEIN_KINASE_ATP"/>
    <property type="match status" value="1"/>
</dbReference>
<accession>A0A9P9WXT4</accession>
<keyword evidence="4 9" id="KW-0547">Nucleotide-binding</keyword>
<evidence type="ECO:0000256" key="9">
    <source>
        <dbReference type="PROSITE-ProRule" id="PRU10141"/>
    </source>
</evidence>
<evidence type="ECO:0000256" key="7">
    <source>
        <dbReference type="ARBA" id="ARBA00047899"/>
    </source>
</evidence>
<evidence type="ECO:0000256" key="1">
    <source>
        <dbReference type="ARBA" id="ARBA00012513"/>
    </source>
</evidence>
<comment type="catalytic activity">
    <reaction evidence="8">
        <text>L-seryl-[protein] + ATP = O-phospho-L-seryl-[protein] + ADP + H(+)</text>
        <dbReference type="Rhea" id="RHEA:17989"/>
        <dbReference type="Rhea" id="RHEA-COMP:9863"/>
        <dbReference type="Rhea" id="RHEA-COMP:11604"/>
        <dbReference type="ChEBI" id="CHEBI:15378"/>
        <dbReference type="ChEBI" id="CHEBI:29999"/>
        <dbReference type="ChEBI" id="CHEBI:30616"/>
        <dbReference type="ChEBI" id="CHEBI:83421"/>
        <dbReference type="ChEBI" id="CHEBI:456216"/>
        <dbReference type="EC" id="2.7.11.1"/>
    </reaction>
</comment>
<keyword evidence="3" id="KW-0808">Transferase</keyword>
<dbReference type="InterPro" id="IPR051334">
    <property type="entry name" value="SRPK"/>
</dbReference>
<evidence type="ECO:0000256" key="5">
    <source>
        <dbReference type="ARBA" id="ARBA00022777"/>
    </source>
</evidence>
<keyword evidence="6 9" id="KW-0067">ATP-binding</keyword>
<dbReference type="Proteomes" id="UP000829685">
    <property type="component" value="Unassembled WGS sequence"/>
</dbReference>
<dbReference type="GO" id="GO:0005634">
    <property type="term" value="C:nucleus"/>
    <property type="evidence" value="ECO:0007669"/>
    <property type="project" value="TreeGrafter"/>
</dbReference>
<reference evidence="11" key="1">
    <citation type="submission" date="2021-03" db="EMBL/GenBank/DDBJ databases">
        <title>Revisited historic fungal species revealed as producer of novel bioactive compounds through whole genome sequencing and comparative genomics.</title>
        <authorList>
            <person name="Vignolle G.A."/>
            <person name="Hochenegger N."/>
            <person name="Mach R.L."/>
            <person name="Mach-Aigner A.R."/>
            <person name="Javad Rahimi M."/>
            <person name="Salim K.A."/>
            <person name="Chan C.M."/>
            <person name="Lim L.B.L."/>
            <person name="Cai F."/>
            <person name="Druzhinina I.S."/>
            <person name="U'Ren J.M."/>
            <person name="Derntl C."/>
        </authorList>
    </citation>
    <scope>NUCLEOTIDE SEQUENCE</scope>
    <source>
        <strain evidence="11">TUCIM 5799</strain>
    </source>
</reference>
<dbReference type="EC" id="2.7.11.1" evidence="1"/>
<comment type="caution">
    <text evidence="11">The sequence shown here is derived from an EMBL/GenBank/DDBJ whole genome shotgun (WGS) entry which is preliminary data.</text>
</comment>
<protein>
    <recommendedName>
        <fullName evidence="1">non-specific serine/threonine protein kinase</fullName>
        <ecNumber evidence="1">2.7.11.1</ecNumber>
    </recommendedName>
</protein>
<comment type="catalytic activity">
    <reaction evidence="7">
        <text>L-threonyl-[protein] + ATP = O-phospho-L-threonyl-[protein] + ADP + H(+)</text>
        <dbReference type="Rhea" id="RHEA:46608"/>
        <dbReference type="Rhea" id="RHEA-COMP:11060"/>
        <dbReference type="Rhea" id="RHEA-COMP:11605"/>
        <dbReference type="ChEBI" id="CHEBI:15378"/>
        <dbReference type="ChEBI" id="CHEBI:30013"/>
        <dbReference type="ChEBI" id="CHEBI:30616"/>
        <dbReference type="ChEBI" id="CHEBI:61977"/>
        <dbReference type="ChEBI" id="CHEBI:456216"/>
        <dbReference type="EC" id="2.7.11.1"/>
    </reaction>
</comment>
<name>A0A9P9WXT4_9PEZI</name>
<dbReference type="SUPFAM" id="SSF56112">
    <property type="entry name" value="Protein kinase-like (PK-like)"/>
    <property type="match status" value="1"/>
</dbReference>
<dbReference type="EMBL" id="JAFIMR010000002">
    <property type="protein sequence ID" value="KAI1881078.1"/>
    <property type="molecule type" value="Genomic_DNA"/>
</dbReference>
<evidence type="ECO:0000256" key="8">
    <source>
        <dbReference type="ARBA" id="ARBA00048679"/>
    </source>
</evidence>
<keyword evidence="5" id="KW-0418">Kinase</keyword>
<evidence type="ECO:0000256" key="2">
    <source>
        <dbReference type="ARBA" id="ARBA00022527"/>
    </source>
</evidence>
<organism evidence="11 12">
    <name type="scientific">Neoarthrinium moseri</name>
    <dbReference type="NCBI Taxonomy" id="1658444"/>
    <lineage>
        <taxon>Eukaryota</taxon>
        <taxon>Fungi</taxon>
        <taxon>Dikarya</taxon>
        <taxon>Ascomycota</taxon>
        <taxon>Pezizomycotina</taxon>
        <taxon>Sordariomycetes</taxon>
        <taxon>Xylariomycetidae</taxon>
        <taxon>Amphisphaeriales</taxon>
        <taxon>Apiosporaceae</taxon>
        <taxon>Neoarthrinium</taxon>
    </lineage>
</organism>
<dbReference type="AlphaFoldDB" id="A0A9P9WXT4"/>
<dbReference type="PANTHER" id="PTHR47634">
    <property type="entry name" value="PROTEIN KINASE DOMAIN-CONTAINING PROTEIN-RELATED"/>
    <property type="match status" value="1"/>
</dbReference>
<evidence type="ECO:0000256" key="3">
    <source>
        <dbReference type="ARBA" id="ARBA00022679"/>
    </source>
</evidence>
<keyword evidence="2" id="KW-0723">Serine/threonine-protein kinase</keyword>
<dbReference type="PANTHER" id="PTHR47634:SF9">
    <property type="entry name" value="PROTEIN KINASE DOMAIN-CONTAINING PROTEIN-RELATED"/>
    <property type="match status" value="1"/>
</dbReference>
<dbReference type="PROSITE" id="PS50011">
    <property type="entry name" value="PROTEIN_KINASE_DOM"/>
    <property type="match status" value="1"/>
</dbReference>
<dbReference type="Gene3D" id="3.30.200.20">
    <property type="entry name" value="Phosphorylase Kinase, domain 1"/>
    <property type="match status" value="1"/>
</dbReference>
<feature type="domain" description="Protein kinase" evidence="10">
    <location>
        <begin position="49"/>
        <end position="419"/>
    </location>
</feature>
<evidence type="ECO:0000256" key="6">
    <source>
        <dbReference type="ARBA" id="ARBA00022840"/>
    </source>
</evidence>
<dbReference type="InterPro" id="IPR017441">
    <property type="entry name" value="Protein_kinase_ATP_BS"/>
</dbReference>
<dbReference type="GO" id="GO:0004674">
    <property type="term" value="F:protein serine/threonine kinase activity"/>
    <property type="evidence" value="ECO:0007669"/>
    <property type="project" value="UniProtKB-KW"/>
</dbReference>
<dbReference type="InterPro" id="IPR011009">
    <property type="entry name" value="Kinase-like_dom_sf"/>
</dbReference>
<dbReference type="SMART" id="SM00220">
    <property type="entry name" value="S_TKc"/>
    <property type="match status" value="1"/>
</dbReference>
<dbReference type="GO" id="GO:0000245">
    <property type="term" value="P:spliceosomal complex assembly"/>
    <property type="evidence" value="ECO:0007669"/>
    <property type="project" value="TreeGrafter"/>
</dbReference>
<evidence type="ECO:0000313" key="11">
    <source>
        <dbReference type="EMBL" id="KAI1881078.1"/>
    </source>
</evidence>
<dbReference type="Pfam" id="PF00069">
    <property type="entry name" value="Pkinase"/>
    <property type="match status" value="2"/>
</dbReference>
<dbReference type="InterPro" id="IPR000719">
    <property type="entry name" value="Prot_kinase_dom"/>
</dbReference>
<dbReference type="GO" id="GO:0050684">
    <property type="term" value="P:regulation of mRNA processing"/>
    <property type="evidence" value="ECO:0007669"/>
    <property type="project" value="TreeGrafter"/>
</dbReference>